<dbReference type="AlphaFoldDB" id="A0A8J3T4C5"/>
<evidence type="ECO:0000313" key="2">
    <source>
        <dbReference type="Proteomes" id="UP000634476"/>
    </source>
</evidence>
<accession>A0A8J3T4C5</accession>
<proteinExistence type="predicted"/>
<keyword evidence="2" id="KW-1185">Reference proteome</keyword>
<name>A0A8J3T4C5_9ACTN</name>
<dbReference type="Proteomes" id="UP000634476">
    <property type="component" value="Unassembled WGS sequence"/>
</dbReference>
<gene>
    <name evidence="1" type="ORF">Pta02_60010</name>
</gene>
<reference evidence="1" key="1">
    <citation type="submission" date="2021-01" db="EMBL/GenBank/DDBJ databases">
        <title>Whole genome shotgun sequence of Planobispora takensis NBRC 109077.</title>
        <authorList>
            <person name="Komaki H."/>
            <person name="Tamura T."/>
        </authorList>
    </citation>
    <scope>NUCLEOTIDE SEQUENCE</scope>
    <source>
        <strain evidence="1">NBRC 109077</strain>
    </source>
</reference>
<evidence type="ECO:0000313" key="1">
    <source>
        <dbReference type="EMBL" id="GII03993.1"/>
    </source>
</evidence>
<protein>
    <recommendedName>
        <fullName evidence="3">Immunity protein Imm1</fullName>
    </recommendedName>
</protein>
<dbReference type="EMBL" id="BOOK01000045">
    <property type="protein sequence ID" value="GII03993.1"/>
    <property type="molecule type" value="Genomic_DNA"/>
</dbReference>
<comment type="caution">
    <text evidence="1">The sequence shown here is derived from an EMBL/GenBank/DDBJ whole genome shotgun (WGS) entry which is preliminary data.</text>
</comment>
<sequence>MAEEQPTGHKTYEDVLAGLMRRELDLLPVPGVMLDSVHVEGTGPPAEVVFLFRHDRLPVKSAGYRFPARDDSVSSQDAESWAPVVRANLDEAVAEAIIAFDRGHAFDPSPDGVVWLHTYQE</sequence>
<dbReference type="RefSeq" id="WP_203878261.1">
    <property type="nucleotide sequence ID" value="NZ_BOOK01000045.1"/>
</dbReference>
<organism evidence="1 2">
    <name type="scientific">Planobispora takensis</name>
    <dbReference type="NCBI Taxonomy" id="1367882"/>
    <lineage>
        <taxon>Bacteria</taxon>
        <taxon>Bacillati</taxon>
        <taxon>Actinomycetota</taxon>
        <taxon>Actinomycetes</taxon>
        <taxon>Streptosporangiales</taxon>
        <taxon>Streptosporangiaceae</taxon>
        <taxon>Planobispora</taxon>
    </lineage>
</organism>
<evidence type="ECO:0008006" key="3">
    <source>
        <dbReference type="Google" id="ProtNLM"/>
    </source>
</evidence>